<gene>
    <name evidence="5" type="ORF">D3Y59_03500</name>
</gene>
<evidence type="ECO:0000313" key="6">
    <source>
        <dbReference type="Proteomes" id="UP000262802"/>
    </source>
</evidence>
<proteinExistence type="predicted"/>
<evidence type="ECO:0000259" key="4">
    <source>
        <dbReference type="Pfam" id="PF01103"/>
    </source>
</evidence>
<keyword evidence="6" id="KW-1185">Reference proteome</keyword>
<protein>
    <recommendedName>
        <fullName evidence="4">Bacterial surface antigen (D15) domain-containing protein</fullName>
    </recommendedName>
</protein>
<dbReference type="InterPro" id="IPR000184">
    <property type="entry name" value="Bac_surfAg_D15"/>
</dbReference>
<comment type="subcellular location">
    <subcellularLocation>
        <location evidence="1">Membrane</location>
    </subcellularLocation>
</comment>
<dbReference type="KEGG" id="hyh:D3Y59_03500"/>
<dbReference type="OrthoDB" id="9771071at2"/>
<evidence type="ECO:0000256" key="1">
    <source>
        <dbReference type="ARBA" id="ARBA00004370"/>
    </source>
</evidence>
<name>A0A3B7QYP9_9BACT</name>
<dbReference type="AlphaFoldDB" id="A0A3B7QYP9"/>
<organism evidence="5 6">
    <name type="scientific">Hymenobacter oligotrophus</name>
    <dbReference type="NCBI Taxonomy" id="2319843"/>
    <lineage>
        <taxon>Bacteria</taxon>
        <taxon>Pseudomonadati</taxon>
        <taxon>Bacteroidota</taxon>
        <taxon>Cytophagia</taxon>
        <taxon>Cytophagales</taxon>
        <taxon>Hymenobacteraceae</taxon>
        <taxon>Hymenobacter</taxon>
    </lineage>
</organism>
<sequence>MRPWVLNAAGAVGLGGLLMAKPAYAAPAWPADTAKVRRVGVLPVPAIGYSPETRGYLGAVALFTLRLYPRDTLTRTSNAKLEVNFTQNRQRIFSGEWTVLLRREQYLSQGAVAYLRFPEYFWGVGNNAPESAKELVDSRRVEVRATALRKLRTYVFAGPRVQLQHLYGVRPAAGGLLEHGQAVGSRGGTSSGAGYELVYDGRDNLLNPQRRGYARFAQTFFGGWLGSDFRFTRYELDVRRYLPLSKRVVLAGQLSGIFSAGEPPFRMLALLGSDADMRGYYRGRFRDRQYAAAQAELRFPVYKRLGAVAFAGGGQVARNLGGFGLGELKPTVGGGLRFLMDRRENINLRLDYAVGQGGNSGFYIAFGEAF</sequence>
<evidence type="ECO:0000256" key="3">
    <source>
        <dbReference type="SAM" id="SignalP"/>
    </source>
</evidence>
<accession>A0A3B7QYP9</accession>
<feature type="chain" id="PRO_5017683153" description="Bacterial surface antigen (D15) domain-containing protein" evidence="3">
    <location>
        <begin position="26"/>
        <end position="370"/>
    </location>
</feature>
<dbReference type="EMBL" id="CP032317">
    <property type="protein sequence ID" value="AYA36210.1"/>
    <property type="molecule type" value="Genomic_DNA"/>
</dbReference>
<reference evidence="5 6" key="1">
    <citation type="submission" date="2018-09" db="EMBL/GenBank/DDBJ databases">
        <title>Hymenobacter medium sp. nov., isolated from R2A medium.</title>
        <authorList>
            <person name="Yingchao G."/>
        </authorList>
    </citation>
    <scope>NUCLEOTIDE SEQUENCE [LARGE SCALE GENOMIC DNA]</scope>
    <source>
        <strain evidence="6">sh-6</strain>
    </source>
</reference>
<feature type="domain" description="Bacterial surface antigen (D15)" evidence="4">
    <location>
        <begin position="189"/>
        <end position="370"/>
    </location>
</feature>
<dbReference type="Pfam" id="PF01103">
    <property type="entry name" value="Omp85"/>
    <property type="match status" value="1"/>
</dbReference>
<evidence type="ECO:0000313" key="5">
    <source>
        <dbReference type="EMBL" id="AYA36210.1"/>
    </source>
</evidence>
<dbReference type="GO" id="GO:0019867">
    <property type="term" value="C:outer membrane"/>
    <property type="evidence" value="ECO:0007669"/>
    <property type="project" value="InterPro"/>
</dbReference>
<keyword evidence="2" id="KW-0472">Membrane</keyword>
<dbReference type="Gene3D" id="2.40.160.50">
    <property type="entry name" value="membrane protein fhac: a member of the omp85/tpsb transporter family"/>
    <property type="match status" value="1"/>
</dbReference>
<evidence type="ECO:0000256" key="2">
    <source>
        <dbReference type="ARBA" id="ARBA00023136"/>
    </source>
</evidence>
<keyword evidence="3" id="KW-0732">Signal</keyword>
<feature type="signal peptide" evidence="3">
    <location>
        <begin position="1"/>
        <end position="25"/>
    </location>
</feature>
<dbReference type="Proteomes" id="UP000262802">
    <property type="component" value="Chromosome"/>
</dbReference>